<feature type="active site" evidence="20">
    <location>
        <position position="156"/>
    </location>
</feature>
<dbReference type="NCBIfam" id="NF000755">
    <property type="entry name" value="PRK00046.1"/>
    <property type="match status" value="1"/>
</dbReference>
<dbReference type="InterPro" id="IPR016169">
    <property type="entry name" value="FAD-bd_PCMH_sub2"/>
</dbReference>
<dbReference type="EC" id="1.3.1.98" evidence="6 20"/>
<keyword evidence="17 20" id="KW-0961">Cell wall biogenesis/degradation</keyword>
<dbReference type="PANTHER" id="PTHR21071:SF4">
    <property type="entry name" value="UDP-N-ACETYLENOLPYRUVOYLGLUCOSAMINE REDUCTASE"/>
    <property type="match status" value="1"/>
</dbReference>
<evidence type="ECO:0000256" key="19">
    <source>
        <dbReference type="ARBA" id="ARBA00048914"/>
    </source>
</evidence>
<evidence type="ECO:0000256" key="14">
    <source>
        <dbReference type="ARBA" id="ARBA00022984"/>
    </source>
</evidence>
<sequence>MKSLQHLHTFGLPAHCTDIVSIKTVQDAHDFIAQYRDKPYYLLGQGSNTAFVADYQGTVVEVALKGISVNESPRAFTLDVAAGEGWHDLVVWCLARDIKGLENLALIPGTVGAAPIQNIGAYGVEVERFIESVQYIDLASNQLQRIACHDCQFGYRDSIFKGELWQKALIVGVRFSIPKDWQPVVTYGELAALHSPSAQDIFNKVVDVRQAKLPDPRMLGNAGSFFKNPIISATAFAALQKQWPKVPSYPLETGEIKIPAAWLIDQLGFKGQFEGGIRCHPNQALVLTNAEQGTGEQLLTLARRIKSAVEEQFNVVLEHEVQLIGAKGKVVL</sequence>
<feature type="active site" evidence="20">
    <location>
        <position position="320"/>
    </location>
</feature>
<evidence type="ECO:0000313" key="23">
    <source>
        <dbReference type="Proteomes" id="UP000464524"/>
    </source>
</evidence>
<dbReference type="Pfam" id="PF02873">
    <property type="entry name" value="MurB_C"/>
    <property type="match status" value="1"/>
</dbReference>
<evidence type="ECO:0000259" key="21">
    <source>
        <dbReference type="PROSITE" id="PS51387"/>
    </source>
</evidence>
<organism evidence="22 23">
    <name type="scientific">Paraglaciecola mesophila</name>
    <dbReference type="NCBI Taxonomy" id="197222"/>
    <lineage>
        <taxon>Bacteria</taxon>
        <taxon>Pseudomonadati</taxon>
        <taxon>Pseudomonadota</taxon>
        <taxon>Gammaproteobacteria</taxon>
        <taxon>Alteromonadales</taxon>
        <taxon>Alteromonadaceae</taxon>
        <taxon>Paraglaciecola</taxon>
    </lineage>
</organism>
<feature type="active site" description="Proton donor" evidence="20">
    <location>
        <position position="224"/>
    </location>
</feature>
<comment type="cofactor">
    <cofactor evidence="1 20">
        <name>FAD</name>
        <dbReference type="ChEBI" id="CHEBI:57692"/>
    </cofactor>
</comment>
<dbReference type="GO" id="GO:0008360">
    <property type="term" value="P:regulation of cell shape"/>
    <property type="evidence" value="ECO:0007669"/>
    <property type="project" value="UniProtKB-KW"/>
</dbReference>
<dbReference type="GO" id="GO:0005829">
    <property type="term" value="C:cytosol"/>
    <property type="evidence" value="ECO:0007669"/>
    <property type="project" value="TreeGrafter"/>
</dbReference>
<comment type="catalytic activity">
    <reaction evidence="19 20">
        <text>UDP-N-acetyl-alpha-D-muramate + NADP(+) = UDP-N-acetyl-3-O-(1-carboxyvinyl)-alpha-D-glucosamine + NADPH + H(+)</text>
        <dbReference type="Rhea" id="RHEA:12248"/>
        <dbReference type="ChEBI" id="CHEBI:15378"/>
        <dbReference type="ChEBI" id="CHEBI:57783"/>
        <dbReference type="ChEBI" id="CHEBI:58349"/>
        <dbReference type="ChEBI" id="CHEBI:68483"/>
        <dbReference type="ChEBI" id="CHEBI:70757"/>
        <dbReference type="EC" id="1.3.1.98"/>
    </reaction>
</comment>
<keyword evidence="9 20" id="KW-0132">Cell division</keyword>
<dbReference type="InterPro" id="IPR036318">
    <property type="entry name" value="FAD-bd_PCMH-like_sf"/>
</dbReference>
<keyword evidence="23" id="KW-1185">Reference proteome</keyword>
<evidence type="ECO:0000256" key="2">
    <source>
        <dbReference type="ARBA" id="ARBA00003921"/>
    </source>
</evidence>
<evidence type="ECO:0000256" key="17">
    <source>
        <dbReference type="ARBA" id="ARBA00023316"/>
    </source>
</evidence>
<comment type="pathway">
    <text evidence="4 20">Cell wall biogenesis; peptidoglycan biosynthesis.</text>
</comment>
<dbReference type="OrthoDB" id="9804753at2"/>
<keyword evidence="11 20" id="KW-0274">FAD</keyword>
<keyword evidence="15 20" id="KW-0560">Oxidoreductase</keyword>
<evidence type="ECO:0000256" key="8">
    <source>
        <dbReference type="ARBA" id="ARBA00022490"/>
    </source>
</evidence>
<comment type="subcellular location">
    <subcellularLocation>
        <location evidence="3 20">Cytoplasm</location>
    </subcellularLocation>
</comment>
<comment type="function">
    <text evidence="2 20">Cell wall formation.</text>
</comment>
<dbReference type="InterPro" id="IPR016167">
    <property type="entry name" value="FAD-bd_PCMH_sub1"/>
</dbReference>
<keyword evidence="14 20" id="KW-0573">Peptidoglycan synthesis</keyword>
<dbReference type="GO" id="GO:0051301">
    <property type="term" value="P:cell division"/>
    <property type="evidence" value="ECO:0007669"/>
    <property type="project" value="UniProtKB-KW"/>
</dbReference>
<dbReference type="GO" id="GO:0071555">
    <property type="term" value="P:cell wall organization"/>
    <property type="evidence" value="ECO:0007669"/>
    <property type="project" value="UniProtKB-KW"/>
</dbReference>
<evidence type="ECO:0000256" key="15">
    <source>
        <dbReference type="ARBA" id="ARBA00023002"/>
    </source>
</evidence>
<dbReference type="PROSITE" id="PS51387">
    <property type="entry name" value="FAD_PCMH"/>
    <property type="match status" value="1"/>
</dbReference>
<dbReference type="Gene3D" id="3.30.43.10">
    <property type="entry name" value="Uridine Diphospho-n-acetylenolpyruvylglucosamine Reductase, domain 2"/>
    <property type="match status" value="1"/>
</dbReference>
<dbReference type="SUPFAM" id="SSF56194">
    <property type="entry name" value="Uridine diphospho-N-Acetylenolpyruvylglucosamine reductase, MurB, C-terminal domain"/>
    <property type="match status" value="1"/>
</dbReference>
<evidence type="ECO:0000256" key="3">
    <source>
        <dbReference type="ARBA" id="ARBA00004496"/>
    </source>
</evidence>
<evidence type="ECO:0000256" key="6">
    <source>
        <dbReference type="ARBA" id="ARBA00012518"/>
    </source>
</evidence>
<dbReference type="Proteomes" id="UP000464524">
    <property type="component" value="Chromosome"/>
</dbReference>
<keyword evidence="13 20" id="KW-0133">Cell shape</keyword>
<evidence type="ECO:0000256" key="11">
    <source>
        <dbReference type="ARBA" id="ARBA00022827"/>
    </source>
</evidence>
<evidence type="ECO:0000256" key="7">
    <source>
        <dbReference type="ARBA" id="ARBA00015188"/>
    </source>
</evidence>
<evidence type="ECO:0000256" key="1">
    <source>
        <dbReference type="ARBA" id="ARBA00001974"/>
    </source>
</evidence>
<keyword evidence="8 20" id="KW-0963">Cytoplasm</keyword>
<evidence type="ECO:0000256" key="20">
    <source>
        <dbReference type="HAMAP-Rule" id="MF_00037"/>
    </source>
</evidence>
<dbReference type="InterPro" id="IPR006094">
    <property type="entry name" value="Oxid_FAD_bind_N"/>
</dbReference>
<dbReference type="GO" id="GO:0008762">
    <property type="term" value="F:UDP-N-acetylmuramate dehydrogenase activity"/>
    <property type="evidence" value="ECO:0007669"/>
    <property type="project" value="UniProtKB-UniRule"/>
</dbReference>
<reference evidence="22 23" key="1">
    <citation type="submission" date="2019-12" db="EMBL/GenBank/DDBJ databases">
        <title>Genome sequencing and assembly of endphytes of Porphyra tenera.</title>
        <authorList>
            <person name="Park J.M."/>
            <person name="Shin R."/>
            <person name="Jo S.H."/>
        </authorList>
    </citation>
    <scope>NUCLEOTIDE SEQUENCE [LARGE SCALE GENOMIC DNA]</scope>
    <source>
        <strain evidence="22 23">GPM4</strain>
    </source>
</reference>
<evidence type="ECO:0000256" key="13">
    <source>
        <dbReference type="ARBA" id="ARBA00022960"/>
    </source>
</evidence>
<dbReference type="PANTHER" id="PTHR21071">
    <property type="entry name" value="UDP-N-ACETYLENOLPYRUVOYLGLUCOSAMINE REDUCTASE"/>
    <property type="match status" value="1"/>
</dbReference>
<dbReference type="NCBIfam" id="TIGR00179">
    <property type="entry name" value="murB"/>
    <property type="match status" value="1"/>
</dbReference>
<dbReference type="RefSeq" id="WP_160179947.1">
    <property type="nucleotide sequence ID" value="NZ_CP047656.1"/>
</dbReference>
<dbReference type="Gene3D" id="3.30.465.10">
    <property type="match status" value="1"/>
</dbReference>
<gene>
    <name evidence="20" type="primary">murB</name>
    <name evidence="22" type="ORF">FX988_02306</name>
</gene>
<dbReference type="Gene3D" id="3.90.78.10">
    <property type="entry name" value="UDP-N-acetylenolpyruvoylglucosamine reductase, C-terminal domain"/>
    <property type="match status" value="1"/>
</dbReference>
<evidence type="ECO:0000256" key="5">
    <source>
        <dbReference type="ARBA" id="ARBA00010485"/>
    </source>
</evidence>
<accession>A0A857JLR1</accession>
<comment type="similarity">
    <text evidence="5 20">Belongs to the MurB family.</text>
</comment>
<dbReference type="UniPathway" id="UPA00219"/>
<evidence type="ECO:0000256" key="9">
    <source>
        <dbReference type="ARBA" id="ARBA00022618"/>
    </source>
</evidence>
<evidence type="ECO:0000256" key="10">
    <source>
        <dbReference type="ARBA" id="ARBA00022630"/>
    </source>
</evidence>
<evidence type="ECO:0000256" key="12">
    <source>
        <dbReference type="ARBA" id="ARBA00022857"/>
    </source>
</evidence>
<dbReference type="SUPFAM" id="SSF56176">
    <property type="entry name" value="FAD-binding/transporter-associated domain-like"/>
    <property type="match status" value="1"/>
</dbReference>
<dbReference type="AlphaFoldDB" id="A0A857JLR1"/>
<dbReference type="Pfam" id="PF01565">
    <property type="entry name" value="FAD_binding_4"/>
    <property type="match status" value="1"/>
</dbReference>
<dbReference type="InterPro" id="IPR003170">
    <property type="entry name" value="MurB"/>
</dbReference>
<dbReference type="InterPro" id="IPR016166">
    <property type="entry name" value="FAD-bd_PCMH"/>
</dbReference>
<proteinExistence type="inferred from homology"/>
<dbReference type="GO" id="GO:0009252">
    <property type="term" value="P:peptidoglycan biosynthetic process"/>
    <property type="evidence" value="ECO:0007669"/>
    <property type="project" value="UniProtKB-UniRule"/>
</dbReference>
<dbReference type="HAMAP" id="MF_00037">
    <property type="entry name" value="MurB"/>
    <property type="match status" value="1"/>
</dbReference>
<evidence type="ECO:0000256" key="16">
    <source>
        <dbReference type="ARBA" id="ARBA00023306"/>
    </source>
</evidence>
<keyword evidence="10 20" id="KW-0285">Flavoprotein</keyword>
<dbReference type="KEGG" id="pmes:FX988_02306"/>
<keyword evidence="16 20" id="KW-0131">Cell cycle</keyword>
<name>A0A857JLR1_9ALTE</name>
<dbReference type="EMBL" id="CP047656">
    <property type="protein sequence ID" value="QHJ12060.1"/>
    <property type="molecule type" value="Genomic_DNA"/>
</dbReference>
<dbReference type="GO" id="GO:0071949">
    <property type="term" value="F:FAD binding"/>
    <property type="evidence" value="ECO:0007669"/>
    <property type="project" value="InterPro"/>
</dbReference>
<keyword evidence="12 20" id="KW-0521">NADP</keyword>
<dbReference type="InterPro" id="IPR011601">
    <property type="entry name" value="MurB_C"/>
</dbReference>
<evidence type="ECO:0000313" key="22">
    <source>
        <dbReference type="EMBL" id="QHJ12060.1"/>
    </source>
</evidence>
<evidence type="ECO:0000256" key="4">
    <source>
        <dbReference type="ARBA" id="ARBA00004752"/>
    </source>
</evidence>
<feature type="domain" description="FAD-binding PCMH-type" evidence="21">
    <location>
        <begin position="12"/>
        <end position="180"/>
    </location>
</feature>
<dbReference type="InterPro" id="IPR036635">
    <property type="entry name" value="MurB_C_sf"/>
</dbReference>
<protein>
    <recommendedName>
        <fullName evidence="7 20">UDP-N-acetylenolpyruvoylglucosamine reductase</fullName>
        <ecNumber evidence="6 20">1.3.1.98</ecNumber>
    </recommendedName>
    <alternativeName>
        <fullName evidence="18 20">UDP-N-acetylmuramate dehydrogenase</fullName>
    </alternativeName>
</protein>
<evidence type="ECO:0000256" key="18">
    <source>
        <dbReference type="ARBA" id="ARBA00031026"/>
    </source>
</evidence>